<dbReference type="GO" id="GO:0015297">
    <property type="term" value="F:antiporter activity"/>
    <property type="evidence" value="ECO:0007669"/>
    <property type="project" value="UniProtKB-KW"/>
</dbReference>
<comment type="subcellular location">
    <subcellularLocation>
        <location evidence="1">Membrane</location>
        <topology evidence="1">Multi-pass membrane protein</topology>
    </subcellularLocation>
</comment>
<dbReference type="Gene3D" id="1.20.1530.20">
    <property type="match status" value="1"/>
</dbReference>
<keyword evidence="4 8" id="KW-0812">Transmembrane</keyword>
<keyword evidence="5 8" id="KW-1133">Transmembrane helix</keyword>
<keyword evidence="11" id="KW-1185">Reference proteome</keyword>
<keyword evidence="6" id="KW-0406">Ion transport</keyword>
<feature type="transmembrane region" description="Helical" evidence="8">
    <location>
        <begin position="325"/>
        <end position="344"/>
    </location>
</feature>
<feature type="transmembrane region" description="Helical" evidence="8">
    <location>
        <begin position="12"/>
        <end position="29"/>
    </location>
</feature>
<dbReference type="InterPro" id="IPR006153">
    <property type="entry name" value="Cation/H_exchanger_TM"/>
</dbReference>
<evidence type="ECO:0000256" key="8">
    <source>
        <dbReference type="SAM" id="Phobius"/>
    </source>
</evidence>
<organism evidence="10 11">
    <name type="scientific">Exidia glandulosa HHB12029</name>
    <dbReference type="NCBI Taxonomy" id="1314781"/>
    <lineage>
        <taxon>Eukaryota</taxon>
        <taxon>Fungi</taxon>
        <taxon>Dikarya</taxon>
        <taxon>Basidiomycota</taxon>
        <taxon>Agaricomycotina</taxon>
        <taxon>Agaricomycetes</taxon>
        <taxon>Auriculariales</taxon>
        <taxon>Exidiaceae</taxon>
        <taxon>Exidia</taxon>
    </lineage>
</organism>
<accession>A0A165EYJ4</accession>
<evidence type="ECO:0000256" key="3">
    <source>
        <dbReference type="ARBA" id="ARBA00022449"/>
    </source>
</evidence>
<feature type="transmembrane region" description="Helical" evidence="8">
    <location>
        <begin position="392"/>
        <end position="411"/>
    </location>
</feature>
<evidence type="ECO:0000256" key="6">
    <source>
        <dbReference type="ARBA" id="ARBA00023065"/>
    </source>
</evidence>
<feature type="transmembrane region" description="Helical" evidence="8">
    <location>
        <begin position="296"/>
        <end position="313"/>
    </location>
</feature>
<keyword evidence="7 8" id="KW-0472">Membrane</keyword>
<feature type="domain" description="Cation/H+ exchanger transmembrane" evidence="9">
    <location>
        <begin position="28"/>
        <end position="412"/>
    </location>
</feature>
<reference evidence="10 11" key="1">
    <citation type="journal article" date="2016" name="Mol. Biol. Evol.">
        <title>Comparative Genomics of Early-Diverging Mushroom-Forming Fungi Provides Insights into the Origins of Lignocellulose Decay Capabilities.</title>
        <authorList>
            <person name="Nagy L.G."/>
            <person name="Riley R."/>
            <person name="Tritt A."/>
            <person name="Adam C."/>
            <person name="Daum C."/>
            <person name="Floudas D."/>
            <person name="Sun H."/>
            <person name="Yadav J.S."/>
            <person name="Pangilinan J."/>
            <person name="Larsson K.H."/>
            <person name="Matsuura K."/>
            <person name="Barry K."/>
            <person name="Labutti K."/>
            <person name="Kuo R."/>
            <person name="Ohm R.A."/>
            <person name="Bhattacharya S.S."/>
            <person name="Shirouzu T."/>
            <person name="Yoshinaga Y."/>
            <person name="Martin F.M."/>
            <person name="Grigoriev I.V."/>
            <person name="Hibbett D.S."/>
        </authorList>
    </citation>
    <scope>NUCLEOTIDE SEQUENCE [LARGE SCALE GENOMIC DNA]</scope>
    <source>
        <strain evidence="10 11">HHB12029</strain>
    </source>
</reference>
<feature type="transmembrane region" description="Helical" evidence="8">
    <location>
        <begin position="167"/>
        <end position="188"/>
    </location>
</feature>
<keyword evidence="2" id="KW-0813">Transport</keyword>
<proteinExistence type="predicted"/>
<evidence type="ECO:0000256" key="2">
    <source>
        <dbReference type="ARBA" id="ARBA00022448"/>
    </source>
</evidence>
<evidence type="ECO:0000259" key="9">
    <source>
        <dbReference type="Pfam" id="PF00999"/>
    </source>
</evidence>
<feature type="transmembrane region" description="Helical" evidence="8">
    <location>
        <begin position="67"/>
        <end position="84"/>
    </location>
</feature>
<dbReference type="AlphaFoldDB" id="A0A165EYJ4"/>
<feature type="transmembrane region" description="Helical" evidence="8">
    <location>
        <begin position="208"/>
        <end position="228"/>
    </location>
</feature>
<dbReference type="Pfam" id="PF00999">
    <property type="entry name" value="Na_H_Exchanger"/>
    <property type="match status" value="1"/>
</dbReference>
<feature type="transmembrane region" description="Helical" evidence="8">
    <location>
        <begin position="240"/>
        <end position="259"/>
    </location>
</feature>
<dbReference type="InParanoid" id="A0A165EYJ4"/>
<feature type="transmembrane region" description="Helical" evidence="8">
    <location>
        <begin position="265"/>
        <end position="284"/>
    </location>
</feature>
<dbReference type="InterPro" id="IPR038770">
    <property type="entry name" value="Na+/solute_symporter_sf"/>
</dbReference>
<gene>
    <name evidence="10" type="ORF">EXIGLDRAFT_839566</name>
</gene>
<feature type="transmembrane region" description="Helical" evidence="8">
    <location>
        <begin position="36"/>
        <end position="55"/>
    </location>
</feature>
<dbReference type="GO" id="GO:0016020">
    <property type="term" value="C:membrane"/>
    <property type="evidence" value="ECO:0007669"/>
    <property type="project" value="UniProtKB-SubCell"/>
</dbReference>
<keyword evidence="3" id="KW-0050">Antiport</keyword>
<dbReference type="EMBL" id="KV426110">
    <property type="protein sequence ID" value="KZV87981.1"/>
    <property type="molecule type" value="Genomic_DNA"/>
</dbReference>
<dbReference type="PANTHER" id="PTHR43562:SF2">
    <property type="entry name" value="SODIUM-HYDROGEN ANTIPORTER"/>
    <property type="match status" value="1"/>
</dbReference>
<dbReference type="OrthoDB" id="1288932at2759"/>
<feature type="transmembrane region" description="Helical" evidence="8">
    <location>
        <begin position="128"/>
        <end position="147"/>
    </location>
</feature>
<protein>
    <submittedName>
        <fullName evidence="10">Sodium/hydrogen exchanger</fullName>
    </submittedName>
</protein>
<evidence type="ECO:0000313" key="11">
    <source>
        <dbReference type="Proteomes" id="UP000077266"/>
    </source>
</evidence>
<evidence type="ECO:0000256" key="7">
    <source>
        <dbReference type="ARBA" id="ARBA00023136"/>
    </source>
</evidence>
<name>A0A165EYJ4_EXIGL</name>
<evidence type="ECO:0000313" key="10">
    <source>
        <dbReference type="EMBL" id="KZV87981.1"/>
    </source>
</evidence>
<dbReference type="Proteomes" id="UP000077266">
    <property type="component" value="Unassembled WGS sequence"/>
</dbReference>
<evidence type="ECO:0000256" key="5">
    <source>
        <dbReference type="ARBA" id="ARBA00022989"/>
    </source>
</evidence>
<dbReference type="GO" id="GO:1902600">
    <property type="term" value="P:proton transmembrane transport"/>
    <property type="evidence" value="ECO:0007669"/>
    <property type="project" value="InterPro"/>
</dbReference>
<sequence>MAGAHVEYHEPGAVDLLVLGSFIYLLNISRWLADRILYAGLLGEILVGIVFGPPLADILPAEWQQTFLTLGYLGLVLIVFEGGLDFEPALFLGNALISILVAFTGITMPIALSSALLGAGFSYPSLEAFAAGAALSSTSLGTTFFVLQATSKGDKTLNLVKTRIGTILVAAALIDDVVGLIMLSVLSSLGTDGATSSESLGWTIGRPILVALLMTAVLPLVFFLLWRMTVFRATMSSPHVCVFCIVALLSGFVAVAFWAGTSVLLGAFLAGICLSLLAGQPVVAAFSQYIRPLQDYLLAPLFFASIGYSIPFLDLFTGKRIWRGLLYSLLMTIAKLSAGVWPAAWSRRRSALAPALFVGTALVARGEIGVLIATVANTSPKHVLGEEAYLEAIWAILVCTAVGPPVVGVIVRRYGKAIAEGPWGFAPGETKARLEHPAEDVVLEPVSALDSTTV</sequence>
<evidence type="ECO:0000256" key="4">
    <source>
        <dbReference type="ARBA" id="ARBA00022692"/>
    </source>
</evidence>
<feature type="transmembrane region" description="Helical" evidence="8">
    <location>
        <begin position="91"/>
        <end position="116"/>
    </location>
</feature>
<dbReference type="PANTHER" id="PTHR43562">
    <property type="entry name" value="NAPA-TYPE SODIUM/HYDROGEN ANTIPORTER"/>
    <property type="match status" value="1"/>
</dbReference>
<feature type="transmembrane region" description="Helical" evidence="8">
    <location>
        <begin position="351"/>
        <end position="372"/>
    </location>
</feature>
<dbReference type="STRING" id="1314781.A0A165EYJ4"/>
<evidence type="ECO:0000256" key="1">
    <source>
        <dbReference type="ARBA" id="ARBA00004141"/>
    </source>
</evidence>